<evidence type="ECO:0000313" key="2">
    <source>
        <dbReference type="EMBL" id="SCL37987.1"/>
    </source>
</evidence>
<feature type="region of interest" description="Disordered" evidence="1">
    <location>
        <begin position="1"/>
        <end position="28"/>
    </location>
</feature>
<organism evidence="2 3">
    <name type="scientific">Micromonospora rhizosphaerae</name>
    <dbReference type="NCBI Taxonomy" id="568872"/>
    <lineage>
        <taxon>Bacteria</taxon>
        <taxon>Bacillati</taxon>
        <taxon>Actinomycetota</taxon>
        <taxon>Actinomycetes</taxon>
        <taxon>Micromonosporales</taxon>
        <taxon>Micromonosporaceae</taxon>
        <taxon>Micromonospora</taxon>
    </lineage>
</organism>
<dbReference type="Proteomes" id="UP000199413">
    <property type="component" value="Unassembled WGS sequence"/>
</dbReference>
<evidence type="ECO:0000256" key="1">
    <source>
        <dbReference type="SAM" id="MobiDB-lite"/>
    </source>
</evidence>
<name>A0A1C6T8J5_9ACTN</name>
<sequence length="44" mass="5062">MRNCSHSVGRGSPNDESVQQVKSQSGAETRRWLFQQQLLVRFNV</sequence>
<dbReference type="EMBL" id="FMHV01000002">
    <property type="protein sequence ID" value="SCL37987.1"/>
    <property type="molecule type" value="Genomic_DNA"/>
</dbReference>
<evidence type="ECO:0000313" key="3">
    <source>
        <dbReference type="Proteomes" id="UP000199413"/>
    </source>
</evidence>
<dbReference type="RefSeq" id="WP_281181028.1">
    <property type="nucleotide sequence ID" value="NZ_FMHV01000002.1"/>
</dbReference>
<keyword evidence="3" id="KW-1185">Reference proteome</keyword>
<feature type="compositionally biased region" description="Polar residues" evidence="1">
    <location>
        <begin position="14"/>
        <end position="27"/>
    </location>
</feature>
<proteinExistence type="predicted"/>
<protein>
    <submittedName>
        <fullName evidence="2">Uncharacterized protein</fullName>
    </submittedName>
</protein>
<accession>A0A1C6T8J5</accession>
<reference evidence="3" key="1">
    <citation type="submission" date="2016-06" db="EMBL/GenBank/DDBJ databases">
        <authorList>
            <person name="Varghese N."/>
            <person name="Submissions Spin"/>
        </authorList>
    </citation>
    <scope>NUCLEOTIDE SEQUENCE [LARGE SCALE GENOMIC DNA]</scope>
    <source>
        <strain evidence="3">DSM 45431</strain>
    </source>
</reference>
<dbReference type="AlphaFoldDB" id="A0A1C6T8J5"/>
<gene>
    <name evidence="2" type="ORF">GA0070624_6058</name>
</gene>